<dbReference type="Proteomes" id="UP000183670">
    <property type="component" value="Unassembled WGS sequence"/>
</dbReference>
<dbReference type="NCBIfam" id="TIGR02688">
    <property type="entry name" value="BREX system Lon protease-like protein BrxL"/>
    <property type="match status" value="1"/>
</dbReference>
<dbReference type="InterPro" id="IPR008269">
    <property type="entry name" value="Lon_proteolytic"/>
</dbReference>
<dbReference type="InterPro" id="IPR027065">
    <property type="entry name" value="Lon_Prtase"/>
</dbReference>
<proteinExistence type="predicted"/>
<name>A0A1G6G4I7_BACOV</name>
<evidence type="ECO:0000313" key="4">
    <source>
        <dbReference type="EMBL" id="SDB76900.1"/>
    </source>
</evidence>
<dbReference type="NCBIfam" id="TIGR02653">
    <property type="entry name" value="Lon_rel_chp"/>
    <property type="match status" value="1"/>
</dbReference>
<evidence type="ECO:0000259" key="3">
    <source>
        <dbReference type="Pfam" id="PF20442"/>
    </source>
</evidence>
<dbReference type="GO" id="GO:0004252">
    <property type="term" value="F:serine-type endopeptidase activity"/>
    <property type="evidence" value="ECO:0007669"/>
    <property type="project" value="InterPro"/>
</dbReference>
<dbReference type="GO" id="GO:0006508">
    <property type="term" value="P:proteolysis"/>
    <property type="evidence" value="ECO:0007669"/>
    <property type="project" value="UniProtKB-KW"/>
</dbReference>
<dbReference type="GO" id="GO:0004176">
    <property type="term" value="F:ATP-dependent peptidase activity"/>
    <property type="evidence" value="ECO:0007669"/>
    <property type="project" value="InterPro"/>
</dbReference>
<dbReference type="EMBL" id="FMYE01000014">
    <property type="protein sequence ID" value="SDB76900.1"/>
    <property type="molecule type" value="Genomic_DNA"/>
</dbReference>
<feature type="domain" description="Lon proteolytic" evidence="2">
    <location>
        <begin position="492"/>
        <end position="660"/>
    </location>
</feature>
<evidence type="ECO:0000259" key="2">
    <source>
        <dbReference type="Pfam" id="PF05362"/>
    </source>
</evidence>
<dbReference type="InterPro" id="IPR014061">
    <property type="entry name" value="BrxL-like"/>
</dbReference>
<dbReference type="InterPro" id="IPR027417">
    <property type="entry name" value="P-loop_NTPase"/>
</dbReference>
<evidence type="ECO:0000256" key="1">
    <source>
        <dbReference type="ARBA" id="ARBA00022670"/>
    </source>
</evidence>
<keyword evidence="1 4" id="KW-0378">Hydrolase</keyword>
<dbReference type="InterPro" id="IPR014721">
    <property type="entry name" value="Ribsml_uS5_D2-typ_fold_subgr"/>
</dbReference>
<evidence type="ECO:0000313" key="5">
    <source>
        <dbReference type="Proteomes" id="UP000183670"/>
    </source>
</evidence>
<dbReference type="AlphaFoldDB" id="A0A1G6G4I7"/>
<dbReference type="GO" id="GO:0005524">
    <property type="term" value="F:ATP binding"/>
    <property type="evidence" value="ECO:0007669"/>
    <property type="project" value="InterPro"/>
</dbReference>
<dbReference type="SUPFAM" id="SSF52540">
    <property type="entry name" value="P-loop containing nucleoside triphosphate hydrolases"/>
    <property type="match status" value="1"/>
</dbReference>
<dbReference type="RefSeq" id="WP_046151581.1">
    <property type="nucleotide sequence ID" value="NZ_FMYE01000014.1"/>
</dbReference>
<protein>
    <submittedName>
        <fullName evidence="4">ATP-dependent Lon protease</fullName>
    </submittedName>
</protein>
<dbReference type="Pfam" id="PF05362">
    <property type="entry name" value="Lon_C"/>
    <property type="match status" value="1"/>
</dbReference>
<gene>
    <name evidence="4" type="ORF">SAMN05192581_101464</name>
</gene>
<dbReference type="InterPro" id="IPR020568">
    <property type="entry name" value="Ribosomal_Su5_D2-typ_SF"/>
</dbReference>
<sequence>MDEIDKKLNDYYAGKVVRKDLTKSIKEGANVPSYVLEYLLGMYCATDNEEDIENGTNMVKHVLAENFVRPDEAEKIKSKIRERGHYKIIDKVSAKLNEHNNCYEGQIFNINLNHIIIDDSYIKNYEKLLCGGIWCIIDMEYNYDENTKESPFRLVSLKPIQMPSTDLEEYIECRKHFTLDEWIEVICRSIGMEPTNLDEKTRWHLVARMIPFVENNYNICELGPRGTGKSYVYDELSPYSILISGGQTTVANLFYNMGQHKVGLVGTWDVVAFDEVAGINMKDKDGIQIMKGYMANGSFSRGKESINASASMVFVGNINGSIENLVKVSHLLSPFPKDMIDTAFFDRFHHYLPGWEIPKMRPEFFTDSYGFISDYFSECLREMRKRSSSDAIQKYFRLGKDLNQRDVIAVKKTVSGLLKLLFPDENYGKEDVRLCLEYALIGRRRIKEQLKKIGGLEFYDVHFSYIDIEDGEEHYVNTPESGGSALIPEGELQPGSLYGIAHQPGEGNLGLVRLDLQVMPGAGKFTHTGFGTGSAISDELKEAVNYCRSNLSRISQSAHFAENEMHMKATDINGIGTLEGLELGVFISLISGLTGRCVQPQMCILGSMSIGGTIIPTSDLAGALQIAQDAGAKRILIPVADMINYSKVPADLISKFSLEVYSDPIDAAFKALGIK</sequence>
<dbReference type="SUPFAM" id="SSF54211">
    <property type="entry name" value="Ribosomal protein S5 domain 2-like"/>
    <property type="match status" value="1"/>
</dbReference>
<dbReference type="Pfam" id="PF13337">
    <property type="entry name" value="BrxL_ATPase"/>
    <property type="match status" value="1"/>
</dbReference>
<dbReference type="GO" id="GO:0030163">
    <property type="term" value="P:protein catabolic process"/>
    <property type="evidence" value="ECO:0007669"/>
    <property type="project" value="InterPro"/>
</dbReference>
<dbReference type="InterPro" id="IPR013473">
    <property type="entry name" value="BrxL"/>
</dbReference>
<dbReference type="PANTHER" id="PTHR10046">
    <property type="entry name" value="ATP DEPENDENT LON PROTEASE FAMILY MEMBER"/>
    <property type="match status" value="1"/>
</dbReference>
<accession>A0A1G6G4I7</accession>
<dbReference type="InterPro" id="IPR046838">
    <property type="entry name" value="BrxL_N"/>
</dbReference>
<organism evidence="4 5">
    <name type="scientific">Bacteroides ovatus</name>
    <dbReference type="NCBI Taxonomy" id="28116"/>
    <lineage>
        <taxon>Bacteria</taxon>
        <taxon>Pseudomonadati</taxon>
        <taxon>Bacteroidota</taxon>
        <taxon>Bacteroidia</taxon>
        <taxon>Bacteroidales</taxon>
        <taxon>Bacteroidaceae</taxon>
        <taxon>Bacteroides</taxon>
    </lineage>
</organism>
<keyword evidence="1 4" id="KW-0645">Protease</keyword>
<feature type="domain" description="BREX system Lon protease-like BrxL N-terminal" evidence="3">
    <location>
        <begin position="11"/>
        <end position="141"/>
    </location>
</feature>
<dbReference type="Gene3D" id="3.30.230.10">
    <property type="match status" value="1"/>
</dbReference>
<dbReference type="Pfam" id="PF20442">
    <property type="entry name" value="BrxL_N"/>
    <property type="match status" value="1"/>
</dbReference>
<reference evidence="4 5" key="1">
    <citation type="submission" date="2016-10" db="EMBL/GenBank/DDBJ databases">
        <authorList>
            <person name="de Groot N.N."/>
        </authorList>
    </citation>
    <scope>NUCLEOTIDE SEQUENCE [LARGE SCALE GENOMIC DNA]</scope>
    <source>
        <strain evidence="4 5">NLAE-zl-C500</strain>
    </source>
</reference>